<sequence length="98" mass="10974">MPLRKDDTHKSRNGPNFFLPEIVFAKTLISFVDICTVISPAVDNRRGHWWISGSHIPAIDLRSFIDCVCADVIPSYLQFLGSSSCAPDGAYYVVDELR</sequence>
<comment type="caution">
    <text evidence="1">The sequence shown here is derived from an EMBL/GenBank/DDBJ whole genome shotgun (WGS) entry which is preliminary data.</text>
</comment>
<dbReference type="EMBL" id="CAKMRJ010002132">
    <property type="protein sequence ID" value="CAH1425027.1"/>
    <property type="molecule type" value="Genomic_DNA"/>
</dbReference>
<reference evidence="1 3" key="1">
    <citation type="submission" date="2022-01" db="EMBL/GenBank/DDBJ databases">
        <authorList>
            <person name="Xiong W."/>
            <person name="Schranz E."/>
        </authorList>
    </citation>
    <scope>NUCLEOTIDE SEQUENCE [LARGE SCALE GENOMIC DNA]</scope>
</reference>
<dbReference type="AlphaFoldDB" id="A0AAU9LUH0"/>
<dbReference type="EMBL" id="CAKMRJ010000113">
    <property type="protein sequence ID" value="CAH1418012.1"/>
    <property type="molecule type" value="Genomic_DNA"/>
</dbReference>
<name>A0AAU9LUH0_9ASTR</name>
<evidence type="ECO:0000313" key="1">
    <source>
        <dbReference type="EMBL" id="CAH1418012.1"/>
    </source>
</evidence>
<protein>
    <submittedName>
        <fullName evidence="1">Uncharacterized protein</fullName>
    </submittedName>
</protein>
<gene>
    <name evidence="2" type="ORF">LVIROSA_LOCUS12193</name>
    <name evidence="1" type="ORF">LVIROSA_LOCUS5636</name>
</gene>
<accession>A0AAU9LUH0</accession>
<dbReference type="Proteomes" id="UP001157418">
    <property type="component" value="Unassembled WGS sequence"/>
</dbReference>
<organism evidence="1 3">
    <name type="scientific">Lactuca virosa</name>
    <dbReference type="NCBI Taxonomy" id="75947"/>
    <lineage>
        <taxon>Eukaryota</taxon>
        <taxon>Viridiplantae</taxon>
        <taxon>Streptophyta</taxon>
        <taxon>Embryophyta</taxon>
        <taxon>Tracheophyta</taxon>
        <taxon>Spermatophyta</taxon>
        <taxon>Magnoliopsida</taxon>
        <taxon>eudicotyledons</taxon>
        <taxon>Gunneridae</taxon>
        <taxon>Pentapetalae</taxon>
        <taxon>asterids</taxon>
        <taxon>campanulids</taxon>
        <taxon>Asterales</taxon>
        <taxon>Asteraceae</taxon>
        <taxon>Cichorioideae</taxon>
        <taxon>Cichorieae</taxon>
        <taxon>Lactucinae</taxon>
        <taxon>Lactuca</taxon>
    </lineage>
</organism>
<evidence type="ECO:0000313" key="2">
    <source>
        <dbReference type="EMBL" id="CAH1425027.1"/>
    </source>
</evidence>
<evidence type="ECO:0000313" key="3">
    <source>
        <dbReference type="Proteomes" id="UP001157418"/>
    </source>
</evidence>
<keyword evidence="3" id="KW-1185">Reference proteome</keyword>
<proteinExistence type="predicted"/>